<keyword evidence="3" id="KW-1003">Cell membrane</keyword>
<keyword evidence="2" id="KW-0813">Transport</keyword>
<dbReference type="InterPro" id="IPR031846">
    <property type="entry name" value="Hvcn1"/>
</dbReference>
<dbReference type="GO" id="GO:0005886">
    <property type="term" value="C:plasma membrane"/>
    <property type="evidence" value="ECO:0007669"/>
    <property type="project" value="UniProtKB-SubCell"/>
</dbReference>
<feature type="transmembrane region" description="Helical" evidence="11">
    <location>
        <begin position="50"/>
        <end position="70"/>
    </location>
</feature>
<feature type="transmembrane region" description="Helical" evidence="11">
    <location>
        <begin position="127"/>
        <end position="147"/>
    </location>
</feature>
<protein>
    <recommendedName>
        <fullName evidence="14">Hydrogen voltage-gated channel 1</fullName>
    </recommendedName>
</protein>
<dbReference type="GO" id="GO:0034702">
    <property type="term" value="C:monoatomic ion channel complex"/>
    <property type="evidence" value="ECO:0007669"/>
    <property type="project" value="UniProtKB-KW"/>
</dbReference>
<dbReference type="RefSeq" id="XP_018272363.1">
    <property type="nucleotide sequence ID" value="XM_018416293.1"/>
</dbReference>
<reference evidence="12 13" key="1">
    <citation type="journal article" date="2015" name="Front. Microbiol.">
        <title>Genome sequence of the plant growth promoting endophytic yeast Rhodotorula graminis WP1.</title>
        <authorList>
            <person name="Firrincieli A."/>
            <person name="Otillar R."/>
            <person name="Salamov A."/>
            <person name="Schmutz J."/>
            <person name="Khan Z."/>
            <person name="Redman R.S."/>
            <person name="Fleck N.D."/>
            <person name="Lindquist E."/>
            <person name="Grigoriev I.V."/>
            <person name="Doty S.L."/>
        </authorList>
    </citation>
    <scope>NUCLEOTIDE SEQUENCE [LARGE SCALE GENOMIC DNA]</scope>
    <source>
        <strain evidence="12 13">WP1</strain>
    </source>
</reference>
<proteinExistence type="predicted"/>
<dbReference type="Gene3D" id="1.20.120.350">
    <property type="entry name" value="Voltage-gated potassium channels. Chain C"/>
    <property type="match status" value="1"/>
</dbReference>
<name>A0A194S6Z1_RHOGW</name>
<dbReference type="OMA" id="WEDEELH"/>
<dbReference type="GeneID" id="28976741"/>
<feature type="transmembrane region" description="Helical" evidence="11">
    <location>
        <begin position="90"/>
        <end position="107"/>
    </location>
</feature>
<keyword evidence="6 11" id="KW-1133">Transmembrane helix</keyword>
<evidence type="ECO:0000256" key="7">
    <source>
        <dbReference type="ARBA" id="ARBA00023065"/>
    </source>
</evidence>
<keyword evidence="13" id="KW-1185">Reference proteome</keyword>
<evidence type="ECO:0000313" key="13">
    <source>
        <dbReference type="Proteomes" id="UP000053890"/>
    </source>
</evidence>
<evidence type="ECO:0000256" key="2">
    <source>
        <dbReference type="ARBA" id="ARBA00022448"/>
    </source>
</evidence>
<dbReference type="AlphaFoldDB" id="A0A194S6Z1"/>
<dbReference type="PANTHER" id="PTHR46480">
    <property type="entry name" value="F20B24.22"/>
    <property type="match status" value="1"/>
</dbReference>
<keyword evidence="4 11" id="KW-0812">Transmembrane</keyword>
<evidence type="ECO:0000256" key="11">
    <source>
        <dbReference type="SAM" id="Phobius"/>
    </source>
</evidence>
<evidence type="ECO:0000256" key="10">
    <source>
        <dbReference type="SAM" id="MobiDB-lite"/>
    </source>
</evidence>
<feature type="region of interest" description="Disordered" evidence="10">
    <location>
        <begin position="1"/>
        <end position="27"/>
    </location>
</feature>
<keyword evidence="8 11" id="KW-0472">Membrane</keyword>
<keyword evidence="5" id="KW-0851">Voltage-gated channel</keyword>
<dbReference type="SUPFAM" id="SSF81324">
    <property type="entry name" value="Voltage-gated potassium channels"/>
    <property type="match status" value="1"/>
</dbReference>
<keyword evidence="7" id="KW-0406">Ion transport</keyword>
<evidence type="ECO:0000256" key="1">
    <source>
        <dbReference type="ARBA" id="ARBA00004651"/>
    </source>
</evidence>
<evidence type="ECO:0008006" key="14">
    <source>
        <dbReference type="Google" id="ProtNLM"/>
    </source>
</evidence>
<dbReference type="EMBL" id="KQ474076">
    <property type="protein sequence ID" value="KPV76314.1"/>
    <property type="molecule type" value="Genomic_DNA"/>
</dbReference>
<evidence type="ECO:0000256" key="4">
    <source>
        <dbReference type="ARBA" id="ARBA00022692"/>
    </source>
</evidence>
<evidence type="ECO:0000256" key="8">
    <source>
        <dbReference type="ARBA" id="ARBA00023136"/>
    </source>
</evidence>
<gene>
    <name evidence="12" type="ORF">RHOBADRAFT_52339</name>
</gene>
<evidence type="ECO:0000256" key="9">
    <source>
        <dbReference type="ARBA" id="ARBA00023303"/>
    </source>
</evidence>
<evidence type="ECO:0000256" key="3">
    <source>
        <dbReference type="ARBA" id="ARBA00022475"/>
    </source>
</evidence>
<comment type="subcellular location">
    <subcellularLocation>
        <location evidence="1">Cell membrane</location>
        <topology evidence="1">Multi-pass membrane protein</topology>
    </subcellularLocation>
</comment>
<dbReference type="OrthoDB" id="2528382at2759"/>
<organism evidence="12 13">
    <name type="scientific">Rhodotorula graminis (strain WP1)</name>
    <dbReference type="NCBI Taxonomy" id="578459"/>
    <lineage>
        <taxon>Eukaryota</taxon>
        <taxon>Fungi</taxon>
        <taxon>Dikarya</taxon>
        <taxon>Basidiomycota</taxon>
        <taxon>Pucciniomycotina</taxon>
        <taxon>Microbotryomycetes</taxon>
        <taxon>Sporidiobolales</taxon>
        <taxon>Sporidiobolaceae</taxon>
        <taxon>Rhodotorula</taxon>
    </lineage>
</organism>
<dbReference type="GO" id="GO:0030171">
    <property type="term" value="F:voltage-gated proton channel activity"/>
    <property type="evidence" value="ECO:0007669"/>
    <property type="project" value="InterPro"/>
</dbReference>
<keyword evidence="9" id="KW-0407">Ion channel</keyword>
<evidence type="ECO:0000313" key="12">
    <source>
        <dbReference type="EMBL" id="KPV76314.1"/>
    </source>
</evidence>
<dbReference type="STRING" id="578459.A0A194S6Z1"/>
<feature type="compositionally biased region" description="Acidic residues" evidence="10">
    <location>
        <begin position="12"/>
        <end position="22"/>
    </location>
</feature>
<sequence>MAVARTTRSSDSDSDVDDADGAEGDRPAASGVQLVRQRLRKFLSAPRTEASIIGLSMVDFALCFTQVAWLILRDQMCECRGSCEEEEPRFLAVVNVVSLCITGAFVLEIPLDAAAFGHTYYTSARYHWLHVIDSLIILTAFILEVVLQSIAGQLASLMTVLRLWRVVKLVSTAEIGLVDYNELTMHEEERRLWRREQERTRGVVDGLRHRLSRSETH</sequence>
<dbReference type="PANTHER" id="PTHR46480:SF1">
    <property type="entry name" value="VOLTAGE-GATED HYDROGEN CHANNEL 1"/>
    <property type="match status" value="1"/>
</dbReference>
<evidence type="ECO:0000256" key="5">
    <source>
        <dbReference type="ARBA" id="ARBA00022882"/>
    </source>
</evidence>
<accession>A0A194S6Z1</accession>
<evidence type="ECO:0000256" key="6">
    <source>
        <dbReference type="ARBA" id="ARBA00022989"/>
    </source>
</evidence>
<dbReference type="InterPro" id="IPR027359">
    <property type="entry name" value="Volt_channel_dom_sf"/>
</dbReference>
<dbReference type="Proteomes" id="UP000053890">
    <property type="component" value="Unassembled WGS sequence"/>
</dbReference>